<dbReference type="InterPro" id="IPR036165">
    <property type="entry name" value="YefM-like_sf"/>
</dbReference>
<comment type="similarity">
    <text evidence="1 2">Belongs to the phD/YefM antitoxin family.</text>
</comment>
<reference evidence="4" key="1">
    <citation type="journal article" date="2019" name="Int. J. Syst. Evol. Microbiol.">
        <title>The Global Catalogue of Microorganisms (GCM) 10K type strain sequencing project: providing services to taxonomists for standard genome sequencing and annotation.</title>
        <authorList>
            <consortium name="The Broad Institute Genomics Platform"/>
            <consortium name="The Broad Institute Genome Sequencing Center for Infectious Disease"/>
            <person name="Wu L."/>
            <person name="Ma J."/>
        </authorList>
    </citation>
    <scope>NUCLEOTIDE SEQUENCE [LARGE SCALE GENOMIC DNA]</scope>
    <source>
        <strain evidence="4">CCM 8908</strain>
    </source>
</reference>
<dbReference type="PANTHER" id="PTHR33713:SF6">
    <property type="entry name" value="ANTITOXIN YEFM"/>
    <property type="match status" value="1"/>
</dbReference>
<protein>
    <recommendedName>
        <fullName evidence="2">Antitoxin</fullName>
    </recommendedName>
</protein>
<dbReference type="Gene3D" id="3.40.1620.10">
    <property type="entry name" value="YefM-like domain"/>
    <property type="match status" value="1"/>
</dbReference>
<evidence type="ECO:0000256" key="1">
    <source>
        <dbReference type="ARBA" id="ARBA00009981"/>
    </source>
</evidence>
<gene>
    <name evidence="3" type="ORF">ACFP1C_02480</name>
</gene>
<dbReference type="InterPro" id="IPR006442">
    <property type="entry name" value="Antitoxin_Phd/YefM"/>
</dbReference>
<comment type="caution">
    <text evidence="3">The sequence shown here is derived from an EMBL/GenBank/DDBJ whole genome shotgun (WGS) entry which is preliminary data.</text>
</comment>
<sequence length="89" mass="10112">MQAVNYSNFRQNLKSYLQTINEDSEPFIVTTKDAKNDVVVLSVDEYDSLVETAKITSNSYLMGKIKRGDQQFSQGTFTQHNLLGEDEDV</sequence>
<organism evidence="3 4">
    <name type="scientific">Levilactobacillus fujinensis</name>
    <dbReference type="NCBI Taxonomy" id="2486024"/>
    <lineage>
        <taxon>Bacteria</taxon>
        <taxon>Bacillati</taxon>
        <taxon>Bacillota</taxon>
        <taxon>Bacilli</taxon>
        <taxon>Lactobacillales</taxon>
        <taxon>Lactobacillaceae</taxon>
        <taxon>Levilactobacillus</taxon>
    </lineage>
</organism>
<dbReference type="PANTHER" id="PTHR33713">
    <property type="entry name" value="ANTITOXIN YAFN-RELATED"/>
    <property type="match status" value="1"/>
</dbReference>
<dbReference type="Proteomes" id="UP001596283">
    <property type="component" value="Unassembled WGS sequence"/>
</dbReference>
<evidence type="ECO:0000313" key="4">
    <source>
        <dbReference type="Proteomes" id="UP001596283"/>
    </source>
</evidence>
<dbReference type="SUPFAM" id="SSF143120">
    <property type="entry name" value="YefM-like"/>
    <property type="match status" value="1"/>
</dbReference>
<dbReference type="Pfam" id="PF02604">
    <property type="entry name" value="PhdYeFM_antitox"/>
    <property type="match status" value="1"/>
</dbReference>
<proteinExistence type="inferred from homology"/>
<dbReference type="EMBL" id="JBHSSI010000022">
    <property type="protein sequence ID" value="MFC6259802.1"/>
    <property type="molecule type" value="Genomic_DNA"/>
</dbReference>
<accession>A0ABW1TDF0</accession>
<comment type="function">
    <text evidence="2">Antitoxin component of a type II toxin-antitoxin (TA) system.</text>
</comment>
<dbReference type="RefSeq" id="WP_125685515.1">
    <property type="nucleotide sequence ID" value="NZ_JBHSSI010000022.1"/>
</dbReference>
<evidence type="ECO:0000313" key="3">
    <source>
        <dbReference type="EMBL" id="MFC6259802.1"/>
    </source>
</evidence>
<dbReference type="InterPro" id="IPR051405">
    <property type="entry name" value="phD/YefM_antitoxin"/>
</dbReference>
<evidence type="ECO:0000256" key="2">
    <source>
        <dbReference type="RuleBase" id="RU362080"/>
    </source>
</evidence>
<name>A0ABW1TDF0_9LACO</name>
<keyword evidence="4" id="KW-1185">Reference proteome</keyword>
<dbReference type="NCBIfam" id="TIGR01552">
    <property type="entry name" value="phd_fam"/>
    <property type="match status" value="1"/>
</dbReference>